<organism evidence="1">
    <name type="scientific">Sesamum latifolium</name>
    <dbReference type="NCBI Taxonomy" id="2727402"/>
    <lineage>
        <taxon>Eukaryota</taxon>
        <taxon>Viridiplantae</taxon>
        <taxon>Streptophyta</taxon>
        <taxon>Embryophyta</taxon>
        <taxon>Tracheophyta</taxon>
        <taxon>Spermatophyta</taxon>
        <taxon>Magnoliopsida</taxon>
        <taxon>eudicotyledons</taxon>
        <taxon>Gunneridae</taxon>
        <taxon>Pentapetalae</taxon>
        <taxon>asterids</taxon>
        <taxon>lamiids</taxon>
        <taxon>Lamiales</taxon>
        <taxon>Pedaliaceae</taxon>
        <taxon>Sesamum</taxon>
    </lineage>
</organism>
<name>A0AAW2XLR1_9LAMI</name>
<sequence>MDLDQNGFDLSKPSIHSNVVRKLPLPKCGLTSRGTLGIEESCTIVVNDEAWQRFLSHESWGQRWSCHSVDGPGLTLSNMIRLESSDHVRRRGKISWESHRMRMVRRTSHKDLHYVNRKSGA</sequence>
<reference evidence="1" key="2">
    <citation type="journal article" date="2024" name="Plant">
        <title>Genomic evolution and insights into agronomic trait innovations of Sesamum species.</title>
        <authorList>
            <person name="Miao H."/>
            <person name="Wang L."/>
            <person name="Qu L."/>
            <person name="Liu H."/>
            <person name="Sun Y."/>
            <person name="Le M."/>
            <person name="Wang Q."/>
            <person name="Wei S."/>
            <person name="Zheng Y."/>
            <person name="Lin W."/>
            <person name="Duan Y."/>
            <person name="Cao H."/>
            <person name="Xiong S."/>
            <person name="Wang X."/>
            <person name="Wei L."/>
            <person name="Li C."/>
            <person name="Ma Q."/>
            <person name="Ju M."/>
            <person name="Zhao R."/>
            <person name="Li G."/>
            <person name="Mu C."/>
            <person name="Tian Q."/>
            <person name="Mei H."/>
            <person name="Zhang T."/>
            <person name="Gao T."/>
            <person name="Zhang H."/>
        </authorList>
    </citation>
    <scope>NUCLEOTIDE SEQUENCE</scope>
    <source>
        <strain evidence="1">KEN1</strain>
    </source>
</reference>
<dbReference type="EMBL" id="JACGWN010000003">
    <property type="protein sequence ID" value="KAL0454930.1"/>
    <property type="molecule type" value="Genomic_DNA"/>
</dbReference>
<comment type="caution">
    <text evidence="1">The sequence shown here is derived from an EMBL/GenBank/DDBJ whole genome shotgun (WGS) entry which is preliminary data.</text>
</comment>
<reference evidence="1" key="1">
    <citation type="submission" date="2020-06" db="EMBL/GenBank/DDBJ databases">
        <authorList>
            <person name="Li T."/>
            <person name="Hu X."/>
            <person name="Zhang T."/>
            <person name="Song X."/>
            <person name="Zhang H."/>
            <person name="Dai N."/>
            <person name="Sheng W."/>
            <person name="Hou X."/>
            <person name="Wei L."/>
        </authorList>
    </citation>
    <scope>NUCLEOTIDE SEQUENCE</scope>
    <source>
        <strain evidence="1">KEN1</strain>
        <tissue evidence="1">Leaf</tissue>
    </source>
</reference>
<dbReference type="AlphaFoldDB" id="A0AAW2XLR1"/>
<evidence type="ECO:0000313" key="1">
    <source>
        <dbReference type="EMBL" id="KAL0454930.1"/>
    </source>
</evidence>
<accession>A0AAW2XLR1</accession>
<gene>
    <name evidence="1" type="ORF">Slati_0832200</name>
</gene>
<proteinExistence type="predicted"/>
<protein>
    <submittedName>
        <fullName evidence="1">Uncharacterized protein</fullName>
    </submittedName>
</protein>